<protein>
    <submittedName>
        <fullName evidence="1">Phage terminase, small subunit</fullName>
    </submittedName>
</protein>
<organism evidence="1 2">
    <name type="scientific">Roseobacter litoralis (strain ATCC 49566 / DSM 6996 / JCM 21268 / NBRC 15278 / OCh 149)</name>
    <dbReference type="NCBI Taxonomy" id="391595"/>
    <lineage>
        <taxon>Bacteria</taxon>
        <taxon>Pseudomonadati</taxon>
        <taxon>Pseudomonadota</taxon>
        <taxon>Alphaproteobacteria</taxon>
        <taxon>Rhodobacterales</taxon>
        <taxon>Roseobacteraceae</taxon>
        <taxon>Roseobacter</taxon>
    </lineage>
</organism>
<evidence type="ECO:0000313" key="1">
    <source>
        <dbReference type="EMBL" id="AEI94195.1"/>
    </source>
</evidence>
<gene>
    <name evidence="1" type="ordered locus">RLO149_c022190</name>
</gene>
<dbReference type="HOGENOM" id="CLU_2828534_0_0_5"/>
<dbReference type="STRING" id="391595.RLO149_c022190"/>
<sequence>MIRGPKPRARAGDLADMPVAPDALPRCPGHLTDVARKEWRRLATPLHVMGVLSTTDRAALAAYCQA</sequence>
<proteinExistence type="predicted"/>
<evidence type="ECO:0000313" key="2">
    <source>
        <dbReference type="Proteomes" id="UP000001353"/>
    </source>
</evidence>
<reference evidence="1 2" key="1">
    <citation type="journal article" date="2011" name="BMC Genomics">
        <title>Comparative genome analysis and genome-guided physiological analysis of Roseobacter litoralis.</title>
        <authorList>
            <person name="Kalhoefer D."/>
            <person name="Thole S."/>
            <person name="Voget S."/>
            <person name="Lehmann R."/>
            <person name="Liesegang H."/>
            <person name="Wollher A."/>
            <person name="Daniel R."/>
            <person name="Simon M."/>
            <person name="Brinkhoff T."/>
        </authorList>
    </citation>
    <scope>NUCLEOTIDE SEQUENCE [LARGE SCALE GENOMIC DNA]</scope>
    <source>
        <strain evidence="2">ATCC 49566 / DSM 6996 / JCM 21268 / NBRC 15278 / OCh 149</strain>
    </source>
</reference>
<accession>F7ZA42</accession>
<keyword evidence="2" id="KW-1185">Reference proteome</keyword>
<dbReference type="EMBL" id="CP002623">
    <property type="protein sequence ID" value="AEI94195.1"/>
    <property type="molecule type" value="Genomic_DNA"/>
</dbReference>
<dbReference type="KEGG" id="rli:RLO149_c022190"/>
<dbReference type="Pfam" id="PF05119">
    <property type="entry name" value="Terminase_4"/>
    <property type="match status" value="1"/>
</dbReference>
<dbReference type="eggNOG" id="COG3747">
    <property type="taxonomic scope" value="Bacteria"/>
</dbReference>
<dbReference type="AlphaFoldDB" id="F7ZA42"/>
<dbReference type="InterPro" id="IPR006448">
    <property type="entry name" value="Phage_term_ssu_P27"/>
</dbReference>
<name>F7ZA42_ROSLO</name>
<dbReference type="Proteomes" id="UP000001353">
    <property type="component" value="Chromosome"/>
</dbReference>